<feature type="compositionally biased region" description="Low complexity" evidence="5">
    <location>
        <begin position="323"/>
        <end position="344"/>
    </location>
</feature>
<evidence type="ECO:0000313" key="8">
    <source>
        <dbReference type="Proteomes" id="UP000694395"/>
    </source>
</evidence>
<comment type="subcellular location">
    <subcellularLocation>
        <location evidence="1">Membrane</location>
        <topology evidence="1">Multi-pass membrane protein</topology>
    </subcellularLocation>
</comment>
<dbReference type="InterPro" id="IPR001708">
    <property type="entry name" value="YidC/ALB3/OXA1/COX18"/>
</dbReference>
<protein>
    <submittedName>
        <fullName evidence="7">OXA1L mitochondrial inner membrane protein</fullName>
    </submittedName>
</protein>
<accession>A0A8C7Q106</accession>
<evidence type="ECO:0000256" key="5">
    <source>
        <dbReference type="SAM" id="MobiDB-lite"/>
    </source>
</evidence>
<reference evidence="7" key="2">
    <citation type="submission" date="2025-08" db="UniProtKB">
        <authorList>
            <consortium name="Ensembl"/>
        </authorList>
    </citation>
    <scope>IDENTIFICATION</scope>
</reference>
<keyword evidence="4 6" id="KW-0472">Membrane</keyword>
<evidence type="ECO:0000256" key="2">
    <source>
        <dbReference type="ARBA" id="ARBA00022692"/>
    </source>
</evidence>
<evidence type="ECO:0000256" key="6">
    <source>
        <dbReference type="SAM" id="Phobius"/>
    </source>
</evidence>
<dbReference type="CDD" id="cd20069">
    <property type="entry name" value="5TM_Oxa1-like"/>
    <property type="match status" value="1"/>
</dbReference>
<evidence type="ECO:0000256" key="4">
    <source>
        <dbReference type="ARBA" id="ARBA00023136"/>
    </source>
</evidence>
<feature type="region of interest" description="Disordered" evidence="5">
    <location>
        <begin position="313"/>
        <end position="355"/>
    </location>
</feature>
<reference evidence="7" key="3">
    <citation type="submission" date="2025-09" db="UniProtKB">
        <authorList>
            <consortium name="Ensembl"/>
        </authorList>
    </citation>
    <scope>IDENTIFICATION</scope>
</reference>
<dbReference type="GO" id="GO:0032979">
    <property type="term" value="P:protein insertion into mitochondrial inner membrane from matrix"/>
    <property type="evidence" value="ECO:0007669"/>
    <property type="project" value="TreeGrafter"/>
</dbReference>
<sequence>NQLARGLVSMLSLLSCISSTAITSCFSMIMRSPMSQGPRSHLHTAVECRSPSTRAVLGRRHNGRFLLVSAIAIRHNGSQVLYFQVPSETLPTASPVLEASIPSTIVMDPASINTQPITEQVFEAAPTVVDVLQGVQVELTNVVGETFESFSRRSYPELLTISDPRLIPPLSLFPVFIFIALRKTSYLPVPSMQTGGCLWFLDPFYILPIAVTGTRFAILEVTGVDNPNLKAMKTVFRITRFVILTINFPTVVFTYWLTSNCFSLAQVALLKHPLVRQNLRIPERIKHPVSALPQNEGFIDTIKKGGCGPLGQTFTHNPLQLSTPSITATTTKSAKAKQAAPATGGKKRPREETND</sequence>
<evidence type="ECO:0000256" key="1">
    <source>
        <dbReference type="ARBA" id="ARBA00004141"/>
    </source>
</evidence>
<proteinExistence type="predicted"/>
<dbReference type="AlphaFoldDB" id="A0A8C7Q106"/>
<feature type="compositionally biased region" description="Polar residues" evidence="5">
    <location>
        <begin position="313"/>
        <end position="322"/>
    </location>
</feature>
<organism evidence="7 8">
    <name type="scientific">Oncorhynchus mykiss</name>
    <name type="common">Rainbow trout</name>
    <name type="synonym">Salmo gairdneri</name>
    <dbReference type="NCBI Taxonomy" id="8022"/>
    <lineage>
        <taxon>Eukaryota</taxon>
        <taxon>Metazoa</taxon>
        <taxon>Chordata</taxon>
        <taxon>Craniata</taxon>
        <taxon>Vertebrata</taxon>
        <taxon>Euteleostomi</taxon>
        <taxon>Actinopterygii</taxon>
        <taxon>Neopterygii</taxon>
        <taxon>Teleostei</taxon>
        <taxon>Protacanthopterygii</taxon>
        <taxon>Salmoniformes</taxon>
        <taxon>Salmonidae</taxon>
        <taxon>Salmoninae</taxon>
        <taxon>Oncorhynchus</taxon>
    </lineage>
</organism>
<dbReference type="Proteomes" id="UP000694395">
    <property type="component" value="Chromosome 9"/>
</dbReference>
<keyword evidence="3 6" id="KW-1133">Transmembrane helix</keyword>
<dbReference type="PANTHER" id="PTHR12428">
    <property type="entry name" value="OXA1"/>
    <property type="match status" value="1"/>
</dbReference>
<dbReference type="GeneTree" id="ENSGT00530000063506"/>
<dbReference type="GO" id="GO:0032977">
    <property type="term" value="F:membrane insertase activity"/>
    <property type="evidence" value="ECO:0007669"/>
    <property type="project" value="InterPro"/>
</dbReference>
<feature type="transmembrane region" description="Helical" evidence="6">
    <location>
        <begin position="6"/>
        <end position="29"/>
    </location>
</feature>
<dbReference type="PANTHER" id="PTHR12428:SF66">
    <property type="entry name" value="MITOCHONDRIAL INNER MEMBRANE PROTEIN OXA1L"/>
    <property type="match status" value="1"/>
</dbReference>
<name>A0A8C7Q106_ONCMY</name>
<evidence type="ECO:0000313" key="7">
    <source>
        <dbReference type="Ensembl" id="ENSOMYP00000029418.2"/>
    </source>
</evidence>
<dbReference type="GO" id="GO:0005743">
    <property type="term" value="C:mitochondrial inner membrane"/>
    <property type="evidence" value="ECO:0007669"/>
    <property type="project" value="TreeGrafter"/>
</dbReference>
<keyword evidence="2 6" id="KW-0812">Transmembrane</keyword>
<dbReference type="Ensembl" id="ENSOMYT00000032097.2">
    <property type="protein sequence ID" value="ENSOMYP00000029418.2"/>
    <property type="gene ID" value="ENSOMYG00000013737.2"/>
</dbReference>
<evidence type="ECO:0000256" key="3">
    <source>
        <dbReference type="ARBA" id="ARBA00022989"/>
    </source>
</evidence>
<reference evidence="7" key="1">
    <citation type="submission" date="2020-07" db="EMBL/GenBank/DDBJ databases">
        <title>A long reads based de novo assembly of the rainbow trout Arlee double haploid line genome.</title>
        <authorList>
            <person name="Gao G."/>
            <person name="Palti Y."/>
        </authorList>
    </citation>
    <scope>NUCLEOTIDE SEQUENCE [LARGE SCALE GENOMIC DNA]</scope>
</reference>
<keyword evidence="8" id="KW-1185">Reference proteome</keyword>